<dbReference type="PATRIC" id="fig|670052.7.peg.893"/>
<keyword evidence="1" id="KW-0472">Membrane</keyword>
<keyword evidence="1" id="KW-0812">Transmembrane</keyword>
<keyword evidence="3" id="KW-1185">Reference proteome</keyword>
<dbReference type="STRING" id="670052.PA27867_0863"/>
<dbReference type="KEGG" id="cart:PA27867_0863"/>
<feature type="transmembrane region" description="Helical" evidence="1">
    <location>
        <begin position="44"/>
        <end position="65"/>
    </location>
</feature>
<protein>
    <submittedName>
        <fullName evidence="2">Uncharacterized protein</fullName>
    </submittedName>
</protein>
<feature type="transmembrane region" description="Helical" evidence="1">
    <location>
        <begin position="154"/>
        <end position="171"/>
    </location>
</feature>
<dbReference type="Pfam" id="PF22765">
    <property type="entry name" value="DUF7010"/>
    <property type="match status" value="1"/>
</dbReference>
<feature type="transmembrane region" description="Helical" evidence="1">
    <location>
        <begin position="21"/>
        <end position="38"/>
    </location>
</feature>
<feature type="transmembrane region" description="Helical" evidence="1">
    <location>
        <begin position="77"/>
        <end position="98"/>
    </location>
</feature>
<feature type="transmembrane region" description="Helical" evidence="1">
    <location>
        <begin position="104"/>
        <end position="122"/>
    </location>
</feature>
<evidence type="ECO:0000313" key="2">
    <source>
        <dbReference type="EMBL" id="ANP71830.1"/>
    </source>
</evidence>
<evidence type="ECO:0000313" key="3">
    <source>
        <dbReference type="Proteomes" id="UP000092582"/>
    </source>
</evidence>
<proteinExistence type="predicted"/>
<keyword evidence="1" id="KW-1133">Transmembrane helix</keyword>
<feature type="transmembrane region" description="Helical" evidence="1">
    <location>
        <begin position="129"/>
        <end position="148"/>
    </location>
</feature>
<gene>
    <name evidence="2" type="ORF">PA27867_0863</name>
</gene>
<dbReference type="Proteomes" id="UP000092582">
    <property type="component" value="Chromosome 1"/>
</dbReference>
<reference evidence="2 3" key="1">
    <citation type="submission" date="2016-06" db="EMBL/GenBank/DDBJ databases">
        <title>Genome sequencing of Cryobacterium arcticum PAMC 27867.</title>
        <authorList>
            <person name="Lee J."/>
            <person name="Kim O.-S."/>
        </authorList>
    </citation>
    <scope>NUCLEOTIDE SEQUENCE [LARGE SCALE GENOMIC DNA]</scope>
    <source>
        <strain evidence="2 3">PAMC 27867</strain>
    </source>
</reference>
<dbReference type="EMBL" id="CP016282">
    <property type="protein sequence ID" value="ANP71830.1"/>
    <property type="molecule type" value="Genomic_DNA"/>
</dbReference>
<name>A0A1B1BGZ1_9MICO</name>
<dbReference type="InterPro" id="IPR053824">
    <property type="entry name" value="DUF7010"/>
</dbReference>
<evidence type="ECO:0000256" key="1">
    <source>
        <dbReference type="SAM" id="Phobius"/>
    </source>
</evidence>
<accession>A0A1B1BGZ1</accession>
<sequence>MSIAGAQADVRRIFRGGYSGPLVSAILWAGANTVYFLVSPGAAMAVLFFGGMLIFPLSAVILRLTSGSAMLPKGHPSTALAMQSAFTVPLGLLIAIALGSYEPILFFPASLIIVGAHYLVFMSLYGMRVFAVLAAALLLVGTVGIFVVPEIGAISGWIGAIVFAAFAPVLYRTGVARQV</sequence>
<organism evidence="2 3">
    <name type="scientific">Cryobacterium arcticum</name>
    <dbReference type="NCBI Taxonomy" id="670052"/>
    <lineage>
        <taxon>Bacteria</taxon>
        <taxon>Bacillati</taxon>
        <taxon>Actinomycetota</taxon>
        <taxon>Actinomycetes</taxon>
        <taxon>Micrococcales</taxon>
        <taxon>Microbacteriaceae</taxon>
        <taxon>Cryobacterium</taxon>
    </lineage>
</organism>
<dbReference type="AlphaFoldDB" id="A0A1B1BGZ1"/>